<evidence type="ECO:0000313" key="1">
    <source>
        <dbReference type="EMBL" id="EDY94572.1"/>
    </source>
</evidence>
<accession>B5D1X9</accession>
<sequence length="194" mass="22902">MRLLFNWKKRSASQSVSENIFSEKGMEQLYTLYRGQFIGYIQKRYQLEEDVVSDIYHDSFLLMMDNIRTGKYQKQDASLLTYLLGIGKNLVLKKLQKKSERPLVAGWISELLPDTDWKSALEEAGRLVNECDTVCNRILQLFYWERLSMSDIAEQMGYQSADVAKSKKNSCMRRFSFELKRRLESRGIYYKLKK</sequence>
<dbReference type="AlphaFoldDB" id="B5D1X9"/>
<dbReference type="GO" id="GO:0006352">
    <property type="term" value="P:DNA-templated transcription initiation"/>
    <property type="evidence" value="ECO:0007669"/>
    <property type="project" value="InterPro"/>
</dbReference>
<dbReference type="Proteomes" id="UP000003452">
    <property type="component" value="Unassembled WGS sequence"/>
</dbReference>
<reference evidence="1 2" key="1">
    <citation type="submission" date="2008-08" db="EMBL/GenBank/DDBJ databases">
        <title>Draft genome sequence of Bacteroides plebeius (DSM 17135).</title>
        <authorList>
            <person name="Sudarsanam P."/>
            <person name="Ley R."/>
            <person name="Guruge J."/>
            <person name="Turnbaugh P.J."/>
            <person name="Mahowald M."/>
            <person name="Liep D."/>
            <person name="Gordon J."/>
        </authorList>
    </citation>
    <scope>NUCLEOTIDE SEQUENCE [LARGE SCALE GENOMIC DNA]</scope>
    <source>
        <strain evidence="2">DSM 17135 / JCM 12973 / M2</strain>
    </source>
</reference>
<dbReference type="SUPFAM" id="SSF88946">
    <property type="entry name" value="Sigma2 domain of RNA polymerase sigma factors"/>
    <property type="match status" value="1"/>
</dbReference>
<dbReference type="InterPro" id="IPR013325">
    <property type="entry name" value="RNA_pol_sigma_r2"/>
</dbReference>
<evidence type="ECO:0000313" key="2">
    <source>
        <dbReference type="Proteomes" id="UP000003452"/>
    </source>
</evidence>
<dbReference type="eggNOG" id="COG1595">
    <property type="taxonomic scope" value="Bacteria"/>
</dbReference>
<dbReference type="GO" id="GO:0003700">
    <property type="term" value="F:DNA-binding transcription factor activity"/>
    <property type="evidence" value="ECO:0007669"/>
    <property type="project" value="InterPro"/>
</dbReference>
<dbReference type="HOGENOM" id="CLU_047691_16_2_10"/>
<name>B5D1X9_PHOPM</name>
<gene>
    <name evidence="1" type="ORF">BACPLE_02980</name>
</gene>
<organism evidence="1 2">
    <name type="scientific">Phocaeicola plebeius (strain DSM 17135 / JCM 12973 / CCUG 54634 / M2)</name>
    <name type="common">Bacteroides plebeius</name>
    <dbReference type="NCBI Taxonomy" id="484018"/>
    <lineage>
        <taxon>Bacteria</taxon>
        <taxon>Pseudomonadati</taxon>
        <taxon>Bacteroidota</taxon>
        <taxon>Bacteroidia</taxon>
        <taxon>Bacteroidales</taxon>
        <taxon>Bacteroidaceae</taxon>
        <taxon>Phocaeicola</taxon>
    </lineage>
</organism>
<dbReference type="EMBL" id="ABQC02000023">
    <property type="protein sequence ID" value="EDY94572.1"/>
    <property type="molecule type" value="Genomic_DNA"/>
</dbReference>
<proteinExistence type="predicted"/>
<reference evidence="1 2" key="2">
    <citation type="submission" date="2008-08" db="EMBL/GenBank/DDBJ databases">
        <authorList>
            <person name="Fulton L."/>
            <person name="Clifton S."/>
            <person name="Fulton B."/>
            <person name="Xu J."/>
            <person name="Minx P."/>
            <person name="Pepin K.H."/>
            <person name="Johnson M."/>
            <person name="Thiruvilangam P."/>
            <person name="Bhonagiri V."/>
            <person name="Nash W.E."/>
            <person name="Mardis E.R."/>
            <person name="Wilson R.K."/>
        </authorList>
    </citation>
    <scope>NUCLEOTIDE SEQUENCE [LARGE SCALE GENOMIC DNA]</scope>
    <source>
        <strain evidence="2">DSM 17135 / JCM 12973 / M2</strain>
    </source>
</reference>
<protein>
    <submittedName>
        <fullName evidence="1">RNA polymerase sigma factor, sigma-70 family</fullName>
    </submittedName>
</protein>
<comment type="caution">
    <text evidence="1">The sequence shown here is derived from an EMBL/GenBank/DDBJ whole genome shotgun (WGS) entry which is preliminary data.</text>
</comment>
<dbReference type="Gene3D" id="1.10.1740.10">
    <property type="match status" value="1"/>
</dbReference>